<proteinExistence type="predicted"/>
<reference evidence="1 2" key="1">
    <citation type="submission" date="2019-05" db="EMBL/GenBank/DDBJ databases">
        <title>Another draft genome of Portunus trituberculatus and its Hox gene families provides insights of decapod evolution.</title>
        <authorList>
            <person name="Jeong J.-H."/>
            <person name="Song I."/>
            <person name="Kim S."/>
            <person name="Choi T."/>
            <person name="Kim D."/>
            <person name="Ryu S."/>
            <person name="Kim W."/>
        </authorList>
    </citation>
    <scope>NUCLEOTIDE SEQUENCE [LARGE SCALE GENOMIC DNA]</scope>
    <source>
        <tissue evidence="1">Muscle</tissue>
    </source>
</reference>
<dbReference type="PANTHER" id="PTHR21696:SF2">
    <property type="entry name" value="PROTEIN UNC-79 HOMOLOG"/>
    <property type="match status" value="1"/>
</dbReference>
<sequence>MDNLTHLLSNVACYMECVGIESGGGTIGSILSPSLVPLFDAFLRKVVLCVAALGDLDSVLRVLVAVLRIPGVVAHKSILDPVSKLLSYAIQNSAINYDHLSNLCHLCNRIFSRERDKLLLPRLVVYELVQALKFKTSIPDTNLILLVQLVLQDSGGTLGSNTVVGDLPRELQDPHHLPNTCAAECMLSHLHDALEFIADVHTLTKVKSNCHSGSVGLNEDTMGGLVKAGISQYLALEITRGNSRDNRAISKYLPWLNNPPTAVQQGPREFIDCVAHIRLLSWLLLGALTHSCLAGASPAMVCQPIPPEASCHIADHIQVILAGFAEQSKASVLHMSSLFHAFILCQHEEIKNPVQCQCQYWCQVTCKSITERRGKHGRKAVAYLLTSASRRPNPPRDSGPQLLLSNQRNADCLLCCAGQCRSSMFTVHCVQSWTALFPDNSCYALSLYVQYTAPIRKGALAM</sequence>
<dbReference type="OrthoDB" id="6270916at2759"/>
<organism evidence="1 2">
    <name type="scientific">Portunus trituberculatus</name>
    <name type="common">Swimming crab</name>
    <name type="synonym">Neptunus trituberculatus</name>
    <dbReference type="NCBI Taxonomy" id="210409"/>
    <lineage>
        <taxon>Eukaryota</taxon>
        <taxon>Metazoa</taxon>
        <taxon>Ecdysozoa</taxon>
        <taxon>Arthropoda</taxon>
        <taxon>Crustacea</taxon>
        <taxon>Multicrustacea</taxon>
        <taxon>Malacostraca</taxon>
        <taxon>Eumalacostraca</taxon>
        <taxon>Eucarida</taxon>
        <taxon>Decapoda</taxon>
        <taxon>Pleocyemata</taxon>
        <taxon>Brachyura</taxon>
        <taxon>Eubrachyura</taxon>
        <taxon>Portunoidea</taxon>
        <taxon>Portunidae</taxon>
        <taxon>Portuninae</taxon>
        <taxon>Portunus</taxon>
    </lineage>
</organism>
<comment type="caution">
    <text evidence="1">The sequence shown here is derived from an EMBL/GenBank/DDBJ whole genome shotgun (WGS) entry which is preliminary data.</text>
</comment>
<dbReference type="AlphaFoldDB" id="A0A5B7E176"/>
<keyword evidence="2" id="KW-1185">Reference proteome</keyword>
<evidence type="ECO:0000313" key="2">
    <source>
        <dbReference type="Proteomes" id="UP000324222"/>
    </source>
</evidence>
<evidence type="ECO:0000313" key="1">
    <source>
        <dbReference type="EMBL" id="MPC27087.1"/>
    </source>
</evidence>
<name>A0A5B7E176_PORTR</name>
<dbReference type="Proteomes" id="UP000324222">
    <property type="component" value="Unassembled WGS sequence"/>
</dbReference>
<gene>
    <name evidence="1" type="primary">Unc79_1</name>
    <name evidence="1" type="ORF">E2C01_020244</name>
</gene>
<accession>A0A5B7E176</accession>
<protein>
    <submittedName>
        <fullName evidence="1">Protein unc-79</fullName>
    </submittedName>
</protein>
<dbReference type="PANTHER" id="PTHR21696">
    <property type="entry name" value="PROTEIN UNC-79 HOMOLOG"/>
    <property type="match status" value="1"/>
</dbReference>
<dbReference type="InterPro" id="IPR024855">
    <property type="entry name" value="UNC79"/>
</dbReference>
<dbReference type="EMBL" id="VSRR010001689">
    <property type="protein sequence ID" value="MPC27087.1"/>
    <property type="molecule type" value="Genomic_DNA"/>
</dbReference>